<proteinExistence type="predicted"/>
<comment type="caution">
    <text evidence="2">The sequence shown here is derived from an EMBL/GenBank/DDBJ whole genome shotgun (WGS) entry which is preliminary data.</text>
</comment>
<dbReference type="Proteomes" id="UP001447188">
    <property type="component" value="Unassembled WGS sequence"/>
</dbReference>
<dbReference type="PANTHER" id="PTHR28088:SF9">
    <property type="entry name" value="TRANSCRIPTION FACTOR GRISEA, PUTATIVE (AFU_ORTHOLOGUE AFUA_1G13190)-RELATED"/>
    <property type="match status" value="1"/>
</dbReference>
<name>A0ABR3GJW0_9PEZI</name>
<feature type="compositionally biased region" description="Polar residues" evidence="1">
    <location>
        <begin position="148"/>
        <end position="166"/>
    </location>
</feature>
<sequence length="282" mass="29996">MQQQPVAPLAPYGVPQYFSSPQYPPPPPYLATANFQQPPPVWSYPVSTINHPLTPQELAWLQQQRAAGVFGQPPLVAPHLVSGAQVDSWAHSCNCGSGCDCLGCATHPFNRRTVEYVKGIQQFMEGDHYSHSRHNHSRVNFSQTLPQTQPQEAGFGNNQISTSPVHPTQPPSTIAADTFGNVTTTSSPAATPTTPPASQEEHSTHQLSPTPSQGGSPGGTDNGGALSPSNFFYVDYPFGTCAQTETGCKCGEGCTCVGCLTHGGHDGVGLEGNIEENGQWGW</sequence>
<feature type="compositionally biased region" description="Low complexity" evidence="1">
    <location>
        <begin position="183"/>
        <end position="198"/>
    </location>
</feature>
<evidence type="ECO:0000256" key="1">
    <source>
        <dbReference type="SAM" id="MobiDB-lite"/>
    </source>
</evidence>
<protein>
    <submittedName>
        <fullName evidence="2">Uncharacterized protein</fullName>
    </submittedName>
</protein>
<keyword evidence="3" id="KW-1185">Reference proteome</keyword>
<organism evidence="2 3">
    <name type="scientific">Discina gigas</name>
    <dbReference type="NCBI Taxonomy" id="1032678"/>
    <lineage>
        <taxon>Eukaryota</taxon>
        <taxon>Fungi</taxon>
        <taxon>Dikarya</taxon>
        <taxon>Ascomycota</taxon>
        <taxon>Pezizomycotina</taxon>
        <taxon>Pezizomycetes</taxon>
        <taxon>Pezizales</taxon>
        <taxon>Discinaceae</taxon>
        <taxon>Discina</taxon>
    </lineage>
</organism>
<dbReference type="InterPro" id="IPR051763">
    <property type="entry name" value="Copper_Homeo_Regul"/>
</dbReference>
<feature type="region of interest" description="Disordered" evidence="1">
    <location>
        <begin position="148"/>
        <end position="226"/>
    </location>
</feature>
<dbReference type="PANTHER" id="PTHR28088">
    <property type="entry name" value="TRANSCRIPTIONAL ACTIVATOR HAA1-RELATED"/>
    <property type="match status" value="1"/>
</dbReference>
<evidence type="ECO:0000313" key="3">
    <source>
        <dbReference type="Proteomes" id="UP001447188"/>
    </source>
</evidence>
<reference evidence="2 3" key="1">
    <citation type="submission" date="2024-02" db="EMBL/GenBank/DDBJ databases">
        <title>Discinaceae phylogenomics.</title>
        <authorList>
            <person name="Dirks A.C."/>
            <person name="James T.Y."/>
        </authorList>
    </citation>
    <scope>NUCLEOTIDE SEQUENCE [LARGE SCALE GENOMIC DNA]</scope>
    <source>
        <strain evidence="2 3">ACD0624</strain>
    </source>
</reference>
<accession>A0ABR3GJW0</accession>
<dbReference type="EMBL" id="JBBBZM010000054">
    <property type="protein sequence ID" value="KAL0636225.1"/>
    <property type="molecule type" value="Genomic_DNA"/>
</dbReference>
<gene>
    <name evidence="2" type="ORF">Q9L58_004786</name>
</gene>
<evidence type="ECO:0000313" key="2">
    <source>
        <dbReference type="EMBL" id="KAL0636225.1"/>
    </source>
</evidence>